<evidence type="ECO:0008006" key="4">
    <source>
        <dbReference type="Google" id="ProtNLM"/>
    </source>
</evidence>
<keyword evidence="1" id="KW-0175">Coiled coil</keyword>
<reference evidence="2 3" key="1">
    <citation type="submission" date="2017-02" db="EMBL/GenBank/DDBJ databases">
        <authorList>
            <person name="Peterson S.W."/>
        </authorList>
    </citation>
    <scope>NUCLEOTIDE SEQUENCE [LARGE SCALE GENOMIC DNA]</scope>
    <source>
        <strain evidence="2 3">B Ar 00.02</strain>
    </source>
</reference>
<dbReference type="EMBL" id="FUHW01000044">
    <property type="protein sequence ID" value="SJM71389.1"/>
    <property type="molecule type" value="Genomic_DNA"/>
</dbReference>
<dbReference type="AlphaFoldDB" id="A0A1R4GTA3"/>
<organism evidence="2 3">
    <name type="scientific">Arthrobacter rhombi</name>
    <dbReference type="NCBI Taxonomy" id="71253"/>
    <lineage>
        <taxon>Bacteria</taxon>
        <taxon>Bacillati</taxon>
        <taxon>Actinomycetota</taxon>
        <taxon>Actinomycetes</taxon>
        <taxon>Micrococcales</taxon>
        <taxon>Micrococcaceae</taxon>
        <taxon>Arthrobacter</taxon>
    </lineage>
</organism>
<feature type="coiled-coil region" evidence="1">
    <location>
        <begin position="18"/>
        <end position="45"/>
    </location>
</feature>
<dbReference type="Pfam" id="PF20117">
    <property type="entry name" value="DUF6507"/>
    <property type="match status" value="1"/>
</dbReference>
<evidence type="ECO:0000256" key="1">
    <source>
        <dbReference type="SAM" id="Coils"/>
    </source>
</evidence>
<evidence type="ECO:0000313" key="2">
    <source>
        <dbReference type="EMBL" id="SJM71389.1"/>
    </source>
</evidence>
<keyword evidence="3" id="KW-1185">Reference proteome</keyword>
<accession>A0A1R4GTA3</accession>
<dbReference type="Proteomes" id="UP000195913">
    <property type="component" value="Unassembled WGS sequence"/>
</dbReference>
<name>A0A1R4GTA3_9MICC</name>
<dbReference type="RefSeq" id="WP_087000398.1">
    <property type="nucleotide sequence ID" value="NZ_FUHW01000044.1"/>
</dbReference>
<gene>
    <name evidence="2" type="ORF">FM101_13290</name>
</gene>
<proteinExistence type="predicted"/>
<sequence>MSGVHGYEIVPATVRGALRQVRSEREDLDTQREALLGRMEDLMEATKMRAVTTALSSVWNDMIALQAEAAGTRIDNAVTGMEESVQAFEQGDATMMDSAQGSMQQSVVLDIDDALTVEE</sequence>
<evidence type="ECO:0000313" key="3">
    <source>
        <dbReference type="Proteomes" id="UP000195913"/>
    </source>
</evidence>
<protein>
    <recommendedName>
        <fullName evidence="4">WXG100 family type VII secretion target</fullName>
    </recommendedName>
</protein>
<dbReference type="InterPro" id="IPR045436">
    <property type="entry name" value="DUF6507"/>
</dbReference>